<feature type="chain" id="PRO_5010285176" evidence="2">
    <location>
        <begin position="26"/>
        <end position="484"/>
    </location>
</feature>
<gene>
    <name evidence="4" type="ORF">SAMN05192582_10173</name>
</gene>
<feature type="signal peptide" evidence="2">
    <location>
        <begin position="1"/>
        <end position="25"/>
    </location>
</feature>
<name>A0A1G8G532_BACOV</name>
<dbReference type="SUPFAM" id="SSF49899">
    <property type="entry name" value="Concanavalin A-like lectins/glucanases"/>
    <property type="match status" value="1"/>
</dbReference>
<dbReference type="AlphaFoldDB" id="A0A1G8G532"/>
<dbReference type="InterPro" id="IPR013320">
    <property type="entry name" value="ConA-like_dom_sf"/>
</dbReference>
<feature type="domain" description="CBM-cenC" evidence="3">
    <location>
        <begin position="273"/>
        <end position="422"/>
    </location>
</feature>
<sequence length="484" mass="53652">MKKKYVKIMFLSMVLLTTSVTATYAALPKDDKKDTEEVSVDTNLPQLTINGTNESVSLFVNSAALPGKEIKITAPNGFTVSPAVIPANTGKQKVTVTLNSTKILTEGKLVLRSGDTRSYVKVKGYGTALPVKDISKSPTYKGGKDSEFTKPFTPGSKGYTIEFRIKTDDTEQNFYPYFVNEKGYGFKAYFNSSEIGIYNNYQKAISNPATSGKEGGKGKFYNNDGQAHTYRFAITPDNRAFIFRDGVPVDSVRIKDYAPQPYFTAGIGEPVENLLKNPGFEGEFEVDPDSKLTTHIEGWDVVVNDRWNSEQYILPEELDNEQDIDNHVFEIRPYKWASGWSDGTLAQVVNVAPNETYTLSALLKGGIAEKEGTLTGKMTIEEVQDTEKRIVTEIASKDWETYSMDYTTSPDCKQIRVIFSVGRGGWGNDIGSIRVDNTKLTGVSCIYSPKFGFMDNTANVEYFTIDESGAYAPAQPEITINIEE</sequence>
<dbReference type="GO" id="GO:0004553">
    <property type="term" value="F:hydrolase activity, hydrolyzing O-glycosyl compounds"/>
    <property type="evidence" value="ECO:0007669"/>
    <property type="project" value="UniProtKB-ARBA"/>
</dbReference>
<dbReference type="Proteomes" id="UP000181870">
    <property type="component" value="Unassembled WGS sequence"/>
</dbReference>
<accession>A0A1G8G532</accession>
<keyword evidence="1" id="KW-0378">Hydrolase</keyword>
<proteinExistence type="predicted"/>
<organism evidence="4 5">
    <name type="scientific">Bacteroides ovatus</name>
    <dbReference type="NCBI Taxonomy" id="28116"/>
    <lineage>
        <taxon>Bacteria</taxon>
        <taxon>Pseudomonadati</taxon>
        <taxon>Bacteroidota</taxon>
        <taxon>Bacteroidia</taxon>
        <taxon>Bacteroidales</taxon>
        <taxon>Bacteroidaceae</taxon>
        <taxon>Bacteroides</taxon>
    </lineage>
</organism>
<dbReference type="GO" id="GO:0005975">
    <property type="term" value="P:carbohydrate metabolic process"/>
    <property type="evidence" value="ECO:0007669"/>
    <property type="project" value="UniProtKB-ARBA"/>
</dbReference>
<keyword evidence="2" id="KW-0732">Signal</keyword>
<dbReference type="Gene3D" id="2.60.120.260">
    <property type="entry name" value="Galactose-binding domain-like"/>
    <property type="match status" value="1"/>
</dbReference>
<evidence type="ECO:0000256" key="2">
    <source>
        <dbReference type="SAM" id="SignalP"/>
    </source>
</evidence>
<evidence type="ECO:0000313" key="5">
    <source>
        <dbReference type="Proteomes" id="UP000181870"/>
    </source>
</evidence>
<dbReference type="SUPFAM" id="SSF49785">
    <property type="entry name" value="Galactose-binding domain-like"/>
    <property type="match status" value="1"/>
</dbReference>
<dbReference type="EMBL" id="FNDO01000017">
    <property type="protein sequence ID" value="SDH89472.1"/>
    <property type="molecule type" value="Genomic_DNA"/>
</dbReference>
<dbReference type="Pfam" id="PF02018">
    <property type="entry name" value="CBM_4_9"/>
    <property type="match status" value="1"/>
</dbReference>
<evidence type="ECO:0000313" key="4">
    <source>
        <dbReference type="EMBL" id="SDH89472.1"/>
    </source>
</evidence>
<reference evidence="4 5" key="1">
    <citation type="submission" date="2016-10" db="EMBL/GenBank/DDBJ databases">
        <authorList>
            <person name="de Groot N.N."/>
        </authorList>
    </citation>
    <scope>NUCLEOTIDE SEQUENCE [LARGE SCALE GENOMIC DNA]</scope>
    <source>
        <strain evidence="4 5">NLAE-zl-C57</strain>
    </source>
</reference>
<evidence type="ECO:0000259" key="3">
    <source>
        <dbReference type="Pfam" id="PF02018"/>
    </source>
</evidence>
<dbReference type="InterPro" id="IPR008979">
    <property type="entry name" value="Galactose-bd-like_sf"/>
</dbReference>
<dbReference type="InterPro" id="IPR003305">
    <property type="entry name" value="CenC_carb-bd"/>
</dbReference>
<dbReference type="RefSeq" id="WP_049703074.1">
    <property type="nucleotide sequence ID" value="NZ_FNDO01000017.1"/>
</dbReference>
<evidence type="ECO:0000256" key="1">
    <source>
        <dbReference type="ARBA" id="ARBA00022801"/>
    </source>
</evidence>
<protein>
    <submittedName>
        <fullName evidence="4">Carbohydrate binding domain-containing protein</fullName>
    </submittedName>
</protein>